<evidence type="ECO:0000256" key="2">
    <source>
        <dbReference type="HAMAP-Rule" id="MF_00949"/>
    </source>
</evidence>
<comment type="function">
    <text evidence="2">Stimulates transcription elongation.</text>
</comment>
<feature type="binding site" evidence="2">
    <location>
        <position position="26"/>
    </location>
    <ligand>
        <name>Zn(2+)</name>
        <dbReference type="ChEBI" id="CHEBI:29105"/>
    </ligand>
</feature>
<dbReference type="HAMAP" id="MF_00949">
    <property type="entry name" value="Spt4_arch"/>
    <property type="match status" value="1"/>
</dbReference>
<reference evidence="4 5" key="1">
    <citation type="submission" date="2020-02" db="EMBL/GenBank/DDBJ databases">
        <title>Comparative genome analysis reveals the metabolism and evolution of the thermophilic archaeal genus Metallosphaera.</title>
        <authorList>
            <person name="Jiang C."/>
        </authorList>
    </citation>
    <scope>NUCLEOTIDE SEQUENCE [LARGE SCALE GENOMIC DNA]</scope>
    <source>
        <strain evidence="4 5">Ric-A</strain>
    </source>
</reference>
<keyword evidence="2" id="KW-0805">Transcription regulation</keyword>
<sequence>MSSRTLKACRACKALVTKEITRCPVCGGNLFSDEWEGMIILLSDKSELVEALGASKPWRYAINIK</sequence>
<keyword evidence="1 2" id="KW-0804">Transcription</keyword>
<dbReference type="PANTHER" id="PTHR40704">
    <property type="entry name" value="TRANSCRIPTION ELONGATION FACTOR SPT4"/>
    <property type="match status" value="1"/>
</dbReference>
<dbReference type="OrthoDB" id="275101at2157"/>
<proteinExistence type="inferred from homology"/>
<dbReference type="Pfam" id="PF06093">
    <property type="entry name" value="Spt4"/>
    <property type="match status" value="1"/>
</dbReference>
<dbReference type="InterPro" id="IPR029040">
    <property type="entry name" value="RPABC4/Spt4"/>
</dbReference>
<feature type="binding site" evidence="2">
    <location>
        <position position="12"/>
    </location>
    <ligand>
        <name>Zn(2+)</name>
        <dbReference type="ChEBI" id="CHEBI:29105"/>
    </ligand>
</feature>
<evidence type="ECO:0000313" key="5">
    <source>
        <dbReference type="Proteomes" id="UP000509301"/>
    </source>
</evidence>
<keyword evidence="4" id="KW-0238">DNA-binding</keyword>
<dbReference type="PANTHER" id="PTHR40704:SF1">
    <property type="entry name" value="TRANSCRIPTION ELONGATION FACTOR SPT4"/>
    <property type="match status" value="1"/>
</dbReference>
<evidence type="ECO:0000313" key="4">
    <source>
        <dbReference type="EMBL" id="QKQ99803.1"/>
    </source>
</evidence>
<dbReference type="GO" id="GO:0003677">
    <property type="term" value="F:DNA binding"/>
    <property type="evidence" value="ECO:0007669"/>
    <property type="project" value="UniProtKB-KW"/>
</dbReference>
<feature type="domain" description="Spt4/RpoE2 zinc finger" evidence="3">
    <location>
        <begin position="6"/>
        <end position="65"/>
    </location>
</feature>
<accession>A0A6N0NSI8</accession>
<dbReference type="EMBL" id="CP049074">
    <property type="protein sequence ID" value="QKQ99803.1"/>
    <property type="molecule type" value="Genomic_DNA"/>
</dbReference>
<evidence type="ECO:0000256" key="1">
    <source>
        <dbReference type="ARBA" id="ARBA00023163"/>
    </source>
</evidence>
<dbReference type="KEGG" id="mten:GWK48_04830"/>
<dbReference type="InterPro" id="IPR007178">
    <property type="entry name" value="Spt4_arch"/>
</dbReference>
<feature type="binding site" evidence="2">
    <location>
        <position position="23"/>
    </location>
    <ligand>
        <name>Zn(2+)</name>
        <dbReference type="ChEBI" id="CHEBI:29105"/>
    </ligand>
</feature>
<protein>
    <recommendedName>
        <fullName evidence="2">Transcription elongation factor Spt4</fullName>
    </recommendedName>
</protein>
<dbReference type="RefSeq" id="WP_174630130.1">
    <property type="nucleotide sequence ID" value="NZ_CP049074.1"/>
</dbReference>
<evidence type="ECO:0000259" key="3">
    <source>
        <dbReference type="SMART" id="SM01389"/>
    </source>
</evidence>
<dbReference type="Proteomes" id="UP000509301">
    <property type="component" value="Chromosome"/>
</dbReference>
<comment type="similarity">
    <text evidence="2">Belongs to the archaeal Spt4 family.</text>
</comment>
<name>A0A6N0NSI8_9CREN</name>
<dbReference type="SMART" id="SM01389">
    <property type="entry name" value="Spt4"/>
    <property type="match status" value="1"/>
</dbReference>
<dbReference type="GeneID" id="55641250"/>
<keyword evidence="5" id="KW-1185">Reference proteome</keyword>
<dbReference type="NCBIfam" id="NF041664">
    <property type="entry name" value="RNAP_arch_Epp"/>
    <property type="match status" value="1"/>
</dbReference>
<gene>
    <name evidence="2" type="primary">spt4</name>
    <name evidence="4" type="ORF">GWK48_04830</name>
</gene>
<dbReference type="GO" id="GO:0006355">
    <property type="term" value="P:regulation of DNA-templated transcription"/>
    <property type="evidence" value="ECO:0007669"/>
    <property type="project" value="UniProtKB-UniRule"/>
</dbReference>
<dbReference type="GO" id="GO:0008270">
    <property type="term" value="F:zinc ion binding"/>
    <property type="evidence" value="ECO:0007669"/>
    <property type="project" value="UniProtKB-UniRule"/>
</dbReference>
<dbReference type="InterPro" id="IPR022800">
    <property type="entry name" value="Spt4/RpoE2_Znf"/>
</dbReference>
<dbReference type="AlphaFoldDB" id="A0A6N0NSI8"/>
<dbReference type="InterPro" id="IPR038589">
    <property type="entry name" value="Spt4_dom_sf"/>
</dbReference>
<keyword evidence="2" id="KW-0479">Metal-binding</keyword>
<keyword evidence="2" id="KW-0862">Zinc</keyword>
<comment type="subunit">
    <text evidence="2">Heterodimer composed of Spt4 and Spt5.</text>
</comment>
<organism evidence="4 5">
    <name type="scientific">Metallosphaera tengchongensis</name>
    <dbReference type="NCBI Taxonomy" id="1532350"/>
    <lineage>
        <taxon>Archaea</taxon>
        <taxon>Thermoproteota</taxon>
        <taxon>Thermoprotei</taxon>
        <taxon>Sulfolobales</taxon>
        <taxon>Sulfolobaceae</taxon>
        <taxon>Metallosphaera</taxon>
    </lineage>
</organism>
<dbReference type="Gene3D" id="2.20.28.90">
    <property type="match status" value="1"/>
</dbReference>
<dbReference type="SUPFAM" id="SSF63393">
    <property type="entry name" value="RNA polymerase subunits"/>
    <property type="match status" value="1"/>
</dbReference>
<feature type="binding site" evidence="2">
    <location>
        <position position="9"/>
    </location>
    <ligand>
        <name>Zn(2+)</name>
        <dbReference type="ChEBI" id="CHEBI:29105"/>
    </ligand>
</feature>